<dbReference type="AlphaFoldDB" id="V5RHL3"/>
<dbReference type="HOGENOM" id="CLU_036604_0_2_14"/>
<dbReference type="KEGG" id="sapi:SAPIS_v1c01680"/>
<dbReference type="Gene3D" id="3.30.420.40">
    <property type="match status" value="2"/>
</dbReference>
<dbReference type="InterPro" id="IPR043129">
    <property type="entry name" value="ATPase_NBD"/>
</dbReference>
<evidence type="ECO:0000313" key="2">
    <source>
        <dbReference type="EMBL" id="AHB36014.1"/>
    </source>
</evidence>
<dbReference type="InterPro" id="IPR000600">
    <property type="entry name" value="ROK"/>
</dbReference>
<dbReference type="STRING" id="1276258.SAPIS_v1c01680"/>
<dbReference type="Pfam" id="PF00480">
    <property type="entry name" value="ROK"/>
    <property type="match status" value="1"/>
</dbReference>
<comment type="similarity">
    <text evidence="1">Belongs to the ROK (NagC/XylR) family.</text>
</comment>
<dbReference type="OrthoDB" id="9796533at2"/>
<dbReference type="PANTHER" id="PTHR18964:SF149">
    <property type="entry name" value="BIFUNCTIONAL UDP-N-ACETYLGLUCOSAMINE 2-EPIMERASE_N-ACETYLMANNOSAMINE KINASE"/>
    <property type="match status" value="1"/>
</dbReference>
<dbReference type="GO" id="GO:0016301">
    <property type="term" value="F:kinase activity"/>
    <property type="evidence" value="ECO:0007669"/>
    <property type="project" value="UniProtKB-KW"/>
</dbReference>
<name>V5RHL3_SPIAP</name>
<dbReference type="Proteomes" id="UP000018550">
    <property type="component" value="Chromosome"/>
</dbReference>
<keyword evidence="2" id="KW-0418">Kinase</keyword>
<accession>V5RHL3</accession>
<keyword evidence="3" id="KW-1185">Reference proteome</keyword>
<dbReference type="RefSeq" id="WP_023788948.1">
    <property type="nucleotide sequence ID" value="NC_022998.1"/>
</dbReference>
<dbReference type="EMBL" id="CP006682">
    <property type="protein sequence ID" value="AHB36014.1"/>
    <property type="molecule type" value="Genomic_DNA"/>
</dbReference>
<keyword evidence="2" id="KW-0808">Transferase</keyword>
<dbReference type="CDD" id="cd23763">
    <property type="entry name" value="ASKHA_ATPase_ROK"/>
    <property type="match status" value="1"/>
</dbReference>
<evidence type="ECO:0000256" key="1">
    <source>
        <dbReference type="ARBA" id="ARBA00006479"/>
    </source>
</evidence>
<dbReference type="PANTHER" id="PTHR18964">
    <property type="entry name" value="ROK (REPRESSOR, ORF, KINASE) FAMILY"/>
    <property type="match status" value="1"/>
</dbReference>
<evidence type="ECO:0000313" key="3">
    <source>
        <dbReference type="Proteomes" id="UP000018550"/>
    </source>
</evidence>
<gene>
    <name evidence="2" type="ORF">SAPIS_v1c01680</name>
</gene>
<dbReference type="eggNOG" id="COG1940">
    <property type="taxonomic scope" value="Bacteria"/>
</dbReference>
<proteinExistence type="inferred from homology"/>
<protein>
    <submittedName>
        <fullName evidence="2">Glucokinase</fullName>
    </submittedName>
</protein>
<organism evidence="2 3">
    <name type="scientific">Spiroplasma apis B31</name>
    <dbReference type="NCBI Taxonomy" id="1276258"/>
    <lineage>
        <taxon>Bacteria</taxon>
        <taxon>Bacillati</taxon>
        <taxon>Mycoplasmatota</taxon>
        <taxon>Mollicutes</taxon>
        <taxon>Entomoplasmatales</taxon>
        <taxon>Spiroplasmataceae</taxon>
        <taxon>Spiroplasma</taxon>
    </lineage>
</organism>
<dbReference type="PATRIC" id="fig|1276258.3.peg.162"/>
<reference evidence="2 3" key="1">
    <citation type="journal article" date="2014" name="Genome Announc.">
        <title>Complete Genome Sequence of Spiroplasma apis B31T (ATCC 33834), a Bacterium Associated with May Disease of Honeybees (Apis mellifera).</title>
        <authorList>
            <person name="Ku C."/>
            <person name="Lo W.S."/>
            <person name="Chen L.L."/>
            <person name="Kuo C.H."/>
        </authorList>
    </citation>
    <scope>NUCLEOTIDE SEQUENCE [LARGE SCALE GENOMIC DNA]</scope>
    <source>
        <strain evidence="2">B31</strain>
    </source>
</reference>
<dbReference type="SUPFAM" id="SSF53067">
    <property type="entry name" value="Actin-like ATPase domain"/>
    <property type="match status" value="1"/>
</dbReference>
<sequence length="292" mass="32504">MKIAIDIGGTTIRVGLIQNNVIESVQTFETKPNDFNQSIQEIYEVITSWKIEEDISFVGICSPGPLDIQTGLILNSPNLPDWNGKNIKVTLAKKLNLDINKISINNDANIAALGQWVVRGNKNNESLLYFTISTGIGSGFIYKGAIFNGYKSMACEIANAIPDLNNSKEDTDRVGIEYFASGNNIVKQLSLRGVNVSSAKQAFELLDQNSNPIVNDFFKEIENKLVQLFATAIYFFNPELIVVGGSVAENNKRFFENIFKRTLRVTYDINYQTKFEFSKDLTNATLLGCVSQ</sequence>